<sequence>MAIYHRIYGIDQKTFGSTGSVVLSISISRTEKVAKNAVVAISKINKDWVGADRWNDDEDDNIRRLLWRPTTWLALSPAVIPSCLAASISSTLSFKHAAVPPSAAAVCTASAGLFQQQHLNLPSPSLNRPPTPREDWDLLLVWGGTNSVRCNAIQPAAAAA</sequence>
<dbReference type="EMBL" id="SOSA01000084">
    <property type="protein sequence ID" value="THC97175.1"/>
    <property type="molecule type" value="Genomic_DNA"/>
</dbReference>
<dbReference type="VEuPathDB" id="FungiDB:EYZ11_003340"/>
<reference evidence="1 4" key="2">
    <citation type="submission" date="2019-08" db="EMBL/GenBank/DDBJ databases">
        <title>The genome sequence of a newly discovered highly antifungal drug resistant Aspergillus species, Aspergillus tanneri NIH 1004.</title>
        <authorList>
            <person name="Mounaud S."/>
            <person name="Singh I."/>
            <person name="Joardar V."/>
            <person name="Pakala S."/>
            <person name="Pakala S."/>
            <person name="Venepally P."/>
            <person name="Chung J.K."/>
            <person name="Losada L."/>
            <person name="Nierman W.C."/>
        </authorList>
    </citation>
    <scope>NUCLEOTIDE SEQUENCE [LARGE SCALE GENOMIC DNA]</scope>
    <source>
        <strain evidence="1 4">NIH1004</strain>
    </source>
</reference>
<comment type="caution">
    <text evidence="2">The sequence shown here is derived from an EMBL/GenBank/DDBJ whole genome shotgun (WGS) entry which is preliminary data.</text>
</comment>
<dbReference type="Proteomes" id="UP000324241">
    <property type="component" value="Unassembled WGS sequence"/>
</dbReference>
<dbReference type="Gene3D" id="3.40.50.720">
    <property type="entry name" value="NAD(P)-binding Rossmann-like Domain"/>
    <property type="match status" value="1"/>
</dbReference>
<reference evidence="2 3" key="1">
    <citation type="submission" date="2019-03" db="EMBL/GenBank/DDBJ databases">
        <title>The genome sequence of a newly discovered highly antifungal drug resistant Aspergillus species, Aspergillus tanneri NIH 1004.</title>
        <authorList>
            <person name="Mounaud S."/>
            <person name="Singh I."/>
            <person name="Joardar V."/>
            <person name="Pakala S."/>
            <person name="Pakala S."/>
            <person name="Venepally P."/>
            <person name="Hoover J."/>
            <person name="Nierman W."/>
            <person name="Chung J."/>
            <person name="Losada L."/>
        </authorList>
    </citation>
    <scope>NUCLEOTIDE SEQUENCE [LARGE SCALE GENOMIC DNA]</scope>
    <source>
        <strain evidence="2 3">NIH1004</strain>
    </source>
</reference>
<keyword evidence="3" id="KW-1185">Reference proteome</keyword>
<dbReference type="Proteomes" id="UP000308092">
    <property type="component" value="Unassembled WGS sequence"/>
</dbReference>
<evidence type="ECO:0000313" key="3">
    <source>
        <dbReference type="Proteomes" id="UP000308092"/>
    </source>
</evidence>
<organism evidence="2 3">
    <name type="scientific">Aspergillus tanneri</name>
    <dbReference type="NCBI Taxonomy" id="1220188"/>
    <lineage>
        <taxon>Eukaryota</taxon>
        <taxon>Fungi</taxon>
        <taxon>Dikarya</taxon>
        <taxon>Ascomycota</taxon>
        <taxon>Pezizomycotina</taxon>
        <taxon>Eurotiomycetes</taxon>
        <taxon>Eurotiomycetidae</taxon>
        <taxon>Eurotiales</taxon>
        <taxon>Aspergillaceae</taxon>
        <taxon>Aspergillus</taxon>
        <taxon>Aspergillus subgen. Circumdati</taxon>
    </lineage>
</organism>
<evidence type="ECO:0000313" key="1">
    <source>
        <dbReference type="EMBL" id="KAA8649704.1"/>
    </source>
</evidence>
<dbReference type="AlphaFoldDB" id="A0A4S3JNQ0"/>
<gene>
    <name evidence="1" type="ORF">ATNIH1004_002378</name>
    <name evidence="2" type="ORF">EYZ11_003340</name>
</gene>
<accession>A0A4S3JNQ0</accession>
<dbReference type="Gene3D" id="3.90.180.10">
    <property type="entry name" value="Medium-chain alcohol dehydrogenases, catalytic domain"/>
    <property type="match status" value="1"/>
</dbReference>
<dbReference type="GeneID" id="54325080"/>
<evidence type="ECO:0000313" key="4">
    <source>
        <dbReference type="Proteomes" id="UP000324241"/>
    </source>
</evidence>
<proteinExistence type="predicted"/>
<evidence type="ECO:0000313" key="2">
    <source>
        <dbReference type="EMBL" id="THC97175.1"/>
    </source>
</evidence>
<dbReference type="EMBL" id="QUQM01000001">
    <property type="protein sequence ID" value="KAA8649704.1"/>
    <property type="molecule type" value="Genomic_DNA"/>
</dbReference>
<dbReference type="RefSeq" id="XP_033429065.1">
    <property type="nucleotide sequence ID" value="XM_033567070.1"/>
</dbReference>
<protein>
    <submittedName>
        <fullName evidence="2">Uncharacterized protein</fullName>
    </submittedName>
</protein>
<name>A0A4S3JNQ0_9EURO</name>